<keyword evidence="7" id="KW-1185">Reference proteome</keyword>
<reference evidence="6 7" key="1">
    <citation type="submission" date="2021-03" db="EMBL/GenBank/DDBJ databases">
        <title>Genomic and phenotypic characterization of Chloracidobacterium isolates provides evidence for multiple species.</title>
        <authorList>
            <person name="Saini M.K."/>
            <person name="Costas A.M.G."/>
            <person name="Tank M."/>
            <person name="Bryant D.A."/>
        </authorList>
    </citation>
    <scope>NUCLEOTIDE SEQUENCE [LARGE SCALE GENOMIC DNA]</scope>
    <source>
        <strain evidence="6 7">BV2-C</strain>
    </source>
</reference>
<dbReference type="InterPro" id="IPR013815">
    <property type="entry name" value="ATP_grasp_subdomain_1"/>
</dbReference>
<evidence type="ECO:0000256" key="1">
    <source>
        <dbReference type="ARBA" id="ARBA00022598"/>
    </source>
</evidence>
<dbReference type="InterPro" id="IPR052032">
    <property type="entry name" value="ATP-dep_AA_Ligase"/>
</dbReference>
<dbReference type="Gene3D" id="3.30.470.20">
    <property type="entry name" value="ATP-grasp fold, B domain"/>
    <property type="match status" value="1"/>
</dbReference>
<sequence>MQYPLRQHQPTNKNALSVHTPRWFHFFCGERSLMPTRPLTMLCLASYEKGAEFMREVKRQGWRVYLVTSESIQNADWPRESLDDIFLMPDDNKKWRLNDVILGVSFLARTHRIDRIVALDDFDVETAAALREHLRVPGMGETTGRYFRDKLAMRAKAREHGVPAPPFTPVFNDEVVREYVAETPGPWLVKPRSEASTIGIQRVNSPDELWARLESLGDRRSFHLLEKFIPGDVYHVDSIVSEREVVFAAVSKYARPPIEVMHDGDVFATRIVEHDTDDEQQLLELNRRVLQSMGMVCGASHTEFIKAHADGTYYFLETSARVGGANIVELVEAATGVNLWAEWAKLECAEPFGGYRPPPPRRDYAGLLISLARQERPDTSAYNDPEVAWRLNKDFHAGLIVKSPSYDRITHLLNDYMARFRVDFFARQPVPDRPTC</sequence>
<evidence type="ECO:0000256" key="3">
    <source>
        <dbReference type="ARBA" id="ARBA00022840"/>
    </source>
</evidence>
<protein>
    <submittedName>
        <fullName evidence="6">ATP-grasp domain-containing protein</fullName>
    </submittedName>
</protein>
<evidence type="ECO:0000256" key="2">
    <source>
        <dbReference type="ARBA" id="ARBA00022741"/>
    </source>
</evidence>
<evidence type="ECO:0000313" key="7">
    <source>
        <dbReference type="Proteomes" id="UP000676506"/>
    </source>
</evidence>
<evidence type="ECO:0000259" key="5">
    <source>
        <dbReference type="PROSITE" id="PS50975"/>
    </source>
</evidence>
<dbReference type="Proteomes" id="UP000676506">
    <property type="component" value="Chromosome 2"/>
</dbReference>
<keyword evidence="2 4" id="KW-0547">Nucleotide-binding</keyword>
<dbReference type="PROSITE" id="PS50975">
    <property type="entry name" value="ATP_GRASP"/>
    <property type="match status" value="1"/>
</dbReference>
<dbReference type="PANTHER" id="PTHR43585">
    <property type="entry name" value="FUMIPYRROLE BIOSYNTHESIS PROTEIN C"/>
    <property type="match status" value="1"/>
</dbReference>
<dbReference type="Gene3D" id="3.40.50.20">
    <property type="match status" value="1"/>
</dbReference>
<dbReference type="Gene3D" id="3.30.1490.20">
    <property type="entry name" value="ATP-grasp fold, A domain"/>
    <property type="match status" value="1"/>
</dbReference>
<dbReference type="EMBL" id="CP072649">
    <property type="protein sequence ID" value="QUW04762.1"/>
    <property type="molecule type" value="Genomic_DNA"/>
</dbReference>
<dbReference type="Pfam" id="PF02655">
    <property type="entry name" value="ATP-grasp_3"/>
    <property type="match status" value="1"/>
</dbReference>
<accession>A0ABX8BCW7</accession>
<gene>
    <name evidence="6" type="ORF">J8C06_14170</name>
</gene>
<feature type="domain" description="ATP-grasp" evidence="5">
    <location>
        <begin position="154"/>
        <end position="348"/>
    </location>
</feature>
<organism evidence="6 7">
    <name type="scientific">Chloracidobacterium validum</name>
    <dbReference type="NCBI Taxonomy" id="2821543"/>
    <lineage>
        <taxon>Bacteria</taxon>
        <taxon>Pseudomonadati</taxon>
        <taxon>Acidobacteriota</taxon>
        <taxon>Terriglobia</taxon>
        <taxon>Terriglobales</taxon>
        <taxon>Acidobacteriaceae</taxon>
        <taxon>Chloracidobacterium</taxon>
    </lineage>
</organism>
<dbReference type="InterPro" id="IPR011761">
    <property type="entry name" value="ATP-grasp"/>
</dbReference>
<keyword evidence="1" id="KW-0436">Ligase</keyword>
<dbReference type="SUPFAM" id="SSF56059">
    <property type="entry name" value="Glutathione synthetase ATP-binding domain-like"/>
    <property type="match status" value="1"/>
</dbReference>
<proteinExistence type="predicted"/>
<evidence type="ECO:0000256" key="4">
    <source>
        <dbReference type="PROSITE-ProRule" id="PRU00409"/>
    </source>
</evidence>
<name>A0ABX8BCW7_9BACT</name>
<dbReference type="InterPro" id="IPR003806">
    <property type="entry name" value="ATP-grasp_PylC-type"/>
</dbReference>
<evidence type="ECO:0000313" key="6">
    <source>
        <dbReference type="EMBL" id="QUW04762.1"/>
    </source>
</evidence>
<keyword evidence="3 4" id="KW-0067">ATP-binding</keyword>
<dbReference type="PANTHER" id="PTHR43585:SF2">
    <property type="entry name" value="ATP-GRASP ENZYME FSQD"/>
    <property type="match status" value="1"/>
</dbReference>